<accession>A0ABS9DX76</accession>
<proteinExistence type="predicted"/>
<dbReference type="Proteomes" id="UP001521209">
    <property type="component" value="Unassembled WGS sequence"/>
</dbReference>
<gene>
    <name evidence="1" type="ORF">L2A60_11740</name>
</gene>
<name>A0ABS9DX76_9PROT</name>
<dbReference type="EMBL" id="JAKGBZ010000021">
    <property type="protein sequence ID" value="MCF3947348.1"/>
    <property type="molecule type" value="Genomic_DNA"/>
</dbReference>
<evidence type="ECO:0000313" key="2">
    <source>
        <dbReference type="Proteomes" id="UP001521209"/>
    </source>
</evidence>
<sequence length="87" mass="9948">MELDVATQSPGRLIVQTNKVHHVFTIDRVARDLGENAEWLAEIADEMEPEDGLIWVYDLSDDGLIAFTDFGIENLRELIVIHRDRAE</sequence>
<protein>
    <submittedName>
        <fullName evidence="1">Uncharacterized protein</fullName>
    </submittedName>
</protein>
<organism evidence="1 2">
    <name type="scientific">Acidiphilium iwatense</name>
    <dbReference type="NCBI Taxonomy" id="768198"/>
    <lineage>
        <taxon>Bacteria</taxon>
        <taxon>Pseudomonadati</taxon>
        <taxon>Pseudomonadota</taxon>
        <taxon>Alphaproteobacteria</taxon>
        <taxon>Acetobacterales</taxon>
        <taxon>Acidocellaceae</taxon>
        <taxon>Acidiphilium</taxon>
    </lineage>
</organism>
<reference evidence="1 2" key="1">
    <citation type="submission" date="2022-01" db="EMBL/GenBank/DDBJ databases">
        <authorList>
            <person name="Won M."/>
            <person name="Kim S.-J."/>
            <person name="Kwon S.-W."/>
        </authorList>
    </citation>
    <scope>NUCLEOTIDE SEQUENCE [LARGE SCALE GENOMIC DNA]</scope>
    <source>
        <strain evidence="1 2">KCTC 23505</strain>
    </source>
</reference>
<dbReference type="RefSeq" id="WP_235704572.1">
    <property type="nucleotide sequence ID" value="NZ_JAKGBZ010000021.1"/>
</dbReference>
<keyword evidence="2" id="KW-1185">Reference proteome</keyword>
<comment type="caution">
    <text evidence="1">The sequence shown here is derived from an EMBL/GenBank/DDBJ whole genome shotgun (WGS) entry which is preliminary data.</text>
</comment>
<evidence type="ECO:0000313" key="1">
    <source>
        <dbReference type="EMBL" id="MCF3947348.1"/>
    </source>
</evidence>